<feature type="signal peptide" evidence="3">
    <location>
        <begin position="1"/>
        <end position="23"/>
    </location>
</feature>
<dbReference type="SUPFAM" id="SSF82109">
    <property type="entry name" value="MIR domain"/>
    <property type="match status" value="1"/>
</dbReference>
<dbReference type="Pfam" id="PF02815">
    <property type="entry name" value="MIR"/>
    <property type="match status" value="1"/>
</dbReference>
<feature type="domain" description="MIR" evidence="4">
    <location>
        <begin position="92"/>
        <end position="148"/>
    </location>
</feature>
<comment type="caution">
    <text evidence="5">The sequence shown here is derived from an EMBL/GenBank/DDBJ whole genome shotgun (WGS) entry which is preliminary data.</text>
</comment>
<dbReference type="EMBL" id="JAMWBK010000005">
    <property type="protein sequence ID" value="KAJ8904675.1"/>
    <property type="molecule type" value="Genomic_DNA"/>
</dbReference>
<reference evidence="5 6" key="1">
    <citation type="journal article" date="2023" name="Nat. Commun.">
        <title>Origin of minicircular mitochondrial genomes in red algae.</title>
        <authorList>
            <person name="Lee Y."/>
            <person name="Cho C.H."/>
            <person name="Lee Y.M."/>
            <person name="Park S.I."/>
            <person name="Yang J.H."/>
            <person name="West J.A."/>
            <person name="Bhattacharya D."/>
            <person name="Yoon H.S."/>
        </authorList>
    </citation>
    <scope>NUCLEOTIDE SEQUENCE [LARGE SCALE GENOMIC DNA]</scope>
    <source>
        <strain evidence="5 6">CCMP1338</strain>
        <tissue evidence="5">Whole cell</tissue>
    </source>
</reference>
<feature type="chain" id="PRO_5043922520" description="MIR domain-containing protein" evidence="3">
    <location>
        <begin position="24"/>
        <end position="213"/>
    </location>
</feature>
<feature type="domain" description="MIR" evidence="4">
    <location>
        <begin position="29"/>
        <end position="83"/>
    </location>
</feature>
<protein>
    <recommendedName>
        <fullName evidence="4">MIR domain-containing protein</fullName>
    </recommendedName>
</protein>
<organism evidence="5 6">
    <name type="scientific">Rhodosorus marinus</name>
    <dbReference type="NCBI Taxonomy" id="101924"/>
    <lineage>
        <taxon>Eukaryota</taxon>
        <taxon>Rhodophyta</taxon>
        <taxon>Stylonematophyceae</taxon>
        <taxon>Stylonematales</taxon>
        <taxon>Stylonemataceae</taxon>
        <taxon>Rhodosorus</taxon>
    </lineage>
</organism>
<dbReference type="Gene3D" id="2.80.10.50">
    <property type="match status" value="1"/>
</dbReference>
<dbReference type="CDD" id="cd23279">
    <property type="entry name" value="beta-trefoil_MIR_SDF2-like"/>
    <property type="match status" value="1"/>
</dbReference>
<dbReference type="InterPro" id="IPR036300">
    <property type="entry name" value="MIR_dom_sf"/>
</dbReference>
<dbReference type="PROSITE" id="PS50919">
    <property type="entry name" value="MIR"/>
    <property type="match status" value="2"/>
</dbReference>
<evidence type="ECO:0000313" key="5">
    <source>
        <dbReference type="EMBL" id="KAJ8904675.1"/>
    </source>
</evidence>
<accession>A0AAV8UQ39</accession>
<dbReference type="Proteomes" id="UP001157974">
    <property type="component" value="Unassembled WGS sequence"/>
</dbReference>
<evidence type="ECO:0000313" key="6">
    <source>
        <dbReference type="Proteomes" id="UP001157974"/>
    </source>
</evidence>
<evidence type="ECO:0000256" key="2">
    <source>
        <dbReference type="ARBA" id="ARBA00022737"/>
    </source>
</evidence>
<proteinExistence type="predicted"/>
<dbReference type="PANTHER" id="PTHR46809">
    <property type="entry name" value="STROMAL CELL-DERIVED FACTOR 2-LIKE PROTEIN"/>
    <property type="match status" value="1"/>
</dbReference>
<keyword evidence="2" id="KW-0677">Repeat</keyword>
<dbReference type="InterPro" id="IPR016093">
    <property type="entry name" value="MIR_motif"/>
</dbReference>
<sequence>MVTMKYTVLCLLSAWWFVQLVLCEVKMAVKEVSYGSSIKLAHKETGYRLHSHDVKYGSGSRENSVTGNKYAHDPNSLWLVKPQHGAPVQEQGTPVKCGDTIRLEHIETGCNLHTHTVRSPLSLQWEVCADGYRDEVSDPADNFNVECLEGSDHWLRGEQIRLKHPNTGLYIGSSAKYAYGAPVQGQLEIFSTREKSQGTIWWTKEGLYFPEHN</sequence>
<evidence type="ECO:0000256" key="3">
    <source>
        <dbReference type="SAM" id="SignalP"/>
    </source>
</evidence>
<evidence type="ECO:0000259" key="4">
    <source>
        <dbReference type="PROSITE" id="PS50919"/>
    </source>
</evidence>
<dbReference type="SMART" id="SM00472">
    <property type="entry name" value="MIR"/>
    <property type="match status" value="3"/>
</dbReference>
<dbReference type="AlphaFoldDB" id="A0AAV8UQ39"/>
<keyword evidence="6" id="KW-1185">Reference proteome</keyword>
<gene>
    <name evidence="5" type="ORF">NDN08_001193</name>
</gene>
<evidence type="ECO:0000256" key="1">
    <source>
        <dbReference type="ARBA" id="ARBA00022729"/>
    </source>
</evidence>
<name>A0AAV8UQ39_9RHOD</name>
<dbReference type="PANTHER" id="PTHR46809:SF2">
    <property type="entry name" value="GH21273P"/>
    <property type="match status" value="1"/>
</dbReference>
<keyword evidence="1 3" id="KW-0732">Signal</keyword>